<proteinExistence type="predicted"/>
<keyword evidence="1" id="KW-1133">Transmembrane helix</keyword>
<comment type="caution">
    <text evidence="2">The sequence shown here is derived from an EMBL/GenBank/DDBJ whole genome shotgun (WGS) entry which is preliminary data.</text>
</comment>
<feature type="transmembrane region" description="Helical" evidence="1">
    <location>
        <begin position="12"/>
        <end position="36"/>
    </location>
</feature>
<keyword evidence="3" id="KW-1185">Reference proteome</keyword>
<dbReference type="EMBL" id="BMPP01000016">
    <property type="protein sequence ID" value="GGK37060.1"/>
    <property type="molecule type" value="Genomic_DNA"/>
</dbReference>
<evidence type="ECO:0000256" key="1">
    <source>
        <dbReference type="SAM" id="Phobius"/>
    </source>
</evidence>
<protein>
    <recommendedName>
        <fullName evidence="4">DUF2269 family protein</fullName>
    </recommendedName>
</protein>
<reference evidence="3" key="1">
    <citation type="journal article" date="2019" name="Int. J. Syst. Evol. Microbiol.">
        <title>The Global Catalogue of Microorganisms (GCM) 10K type strain sequencing project: providing services to taxonomists for standard genome sequencing and annotation.</title>
        <authorList>
            <consortium name="The Broad Institute Genomics Platform"/>
            <consortium name="The Broad Institute Genome Sequencing Center for Infectious Disease"/>
            <person name="Wu L."/>
            <person name="Ma J."/>
        </authorList>
    </citation>
    <scope>NUCLEOTIDE SEQUENCE [LARGE SCALE GENOMIC DNA]</scope>
    <source>
        <strain evidence="3">JCM 30331</strain>
    </source>
</reference>
<name>A0ABQ2F0S9_9DEIO</name>
<accession>A0ABQ2F0S9</accession>
<evidence type="ECO:0008006" key="4">
    <source>
        <dbReference type="Google" id="ProtNLM"/>
    </source>
</evidence>
<dbReference type="Proteomes" id="UP000647587">
    <property type="component" value="Unassembled WGS sequence"/>
</dbReference>
<gene>
    <name evidence="2" type="ORF">GCM10008955_33710</name>
</gene>
<organism evidence="2 3">
    <name type="scientific">Deinococcus malanensis</name>
    <dbReference type="NCBI Taxonomy" id="1706855"/>
    <lineage>
        <taxon>Bacteria</taxon>
        <taxon>Thermotogati</taxon>
        <taxon>Deinococcota</taxon>
        <taxon>Deinococci</taxon>
        <taxon>Deinococcales</taxon>
        <taxon>Deinococcaceae</taxon>
        <taxon>Deinococcus</taxon>
    </lineage>
</organism>
<sequence length="56" mass="5910">MSLVPGVRKAALTLHITASVGWVGAAISYLVLAVAAMNSHDVQMLRTAWMGMEVIA</sequence>
<evidence type="ECO:0000313" key="3">
    <source>
        <dbReference type="Proteomes" id="UP000647587"/>
    </source>
</evidence>
<keyword evidence="1" id="KW-0472">Membrane</keyword>
<evidence type="ECO:0000313" key="2">
    <source>
        <dbReference type="EMBL" id="GGK37060.1"/>
    </source>
</evidence>
<dbReference type="RefSeq" id="WP_229780871.1">
    <property type="nucleotide sequence ID" value="NZ_BMPP01000016.1"/>
</dbReference>
<keyword evidence="1" id="KW-0812">Transmembrane</keyword>